<dbReference type="PROSITE" id="PS50249">
    <property type="entry name" value="MPN"/>
    <property type="match status" value="1"/>
</dbReference>
<evidence type="ECO:0000313" key="12">
    <source>
        <dbReference type="Proteomes" id="UP000054321"/>
    </source>
</evidence>
<dbReference type="GO" id="GO:0140492">
    <property type="term" value="F:metal-dependent deubiquitinase activity"/>
    <property type="evidence" value="ECO:0007669"/>
    <property type="project" value="EnsemblFungi"/>
</dbReference>
<evidence type="ECO:0000256" key="6">
    <source>
        <dbReference type="ARBA" id="ARBA00022801"/>
    </source>
</evidence>
<feature type="region of interest" description="Disordered" evidence="9">
    <location>
        <begin position="273"/>
        <end position="305"/>
    </location>
</feature>
<dbReference type="GO" id="GO:0005768">
    <property type="term" value="C:endosome"/>
    <property type="evidence" value="ECO:0007669"/>
    <property type="project" value="TreeGrafter"/>
</dbReference>
<feature type="compositionally biased region" description="Polar residues" evidence="9">
    <location>
        <begin position="273"/>
        <end position="292"/>
    </location>
</feature>
<sequence>MAGASTAQFGPLSVKELSVKAEDFDFNPSIALKYWLRTADTLLREALIYEQENNDQQAFLLLMRYATLVAYKLPNHPSAREPEYRLGLRAADKTLPRVLDQLELLKPRINARYDAWHKALQRRGVASMAVESERPSSQTQFDLTASDPAVAGNTVTLAAAENSDLAIRLAHKEIRRRETRRRATRQTGVSPEQEQERRTAGPWEDLDSAGTKKSQHSDDDEMRRNMEDAKRRMDGENGMAAGTVKKRITDAPPRPTRPLAQRENSEYRYPSIQKSQPLRDTAASISRTSSPTYGIPPLPPKERNDITVQTGPPAIPEKTTLHRPDSMSSLKSPPSFTFRPSAYLENGKPLRTVFLPQDLRHKFLQVAEPNTRRNLETCGMLCGTLISNALFISKVVIPEQESTSDTCDTINESAFFDYCAAEDLMVLGWIHTHPTQTCFMSSRDLHTHCGYQVMMPESIAIVCAPSKSPEWGVFRLTDPPGMYSVLNCHKTGLFHPHDEPNVYTNALRPGHVFEADGLQFELVDLRPQ</sequence>
<evidence type="ECO:0000256" key="4">
    <source>
        <dbReference type="ARBA" id="ARBA00022723"/>
    </source>
</evidence>
<comment type="cofactor">
    <cofactor evidence="1">
        <name>Zn(2+)</name>
        <dbReference type="ChEBI" id="CHEBI:29105"/>
    </cofactor>
</comment>
<evidence type="ECO:0000259" key="10">
    <source>
        <dbReference type="PROSITE" id="PS50249"/>
    </source>
</evidence>
<keyword evidence="5" id="KW-0833">Ubl conjugation pathway</keyword>
<evidence type="ECO:0000256" key="9">
    <source>
        <dbReference type="SAM" id="MobiDB-lite"/>
    </source>
</evidence>
<dbReference type="GO" id="GO:0061578">
    <property type="term" value="F:K63-linked deubiquitinase activity"/>
    <property type="evidence" value="ECO:0007669"/>
    <property type="project" value="EnsemblFungi"/>
</dbReference>
<accession>A0A0C3HFQ0</accession>
<dbReference type="InterPro" id="IPR044098">
    <property type="entry name" value="STAMBP/STALP-like_MPN"/>
</dbReference>
<feature type="region of interest" description="Disordered" evidence="9">
    <location>
        <begin position="177"/>
        <end position="223"/>
    </location>
</feature>
<dbReference type="InterPro" id="IPR000555">
    <property type="entry name" value="JAMM/MPN+_dom"/>
</dbReference>
<dbReference type="Proteomes" id="UP000054321">
    <property type="component" value="Unassembled WGS sequence"/>
</dbReference>
<keyword evidence="12" id="KW-1185">Reference proteome</keyword>
<dbReference type="GO" id="GO:0070536">
    <property type="term" value="P:protein K63-linked deubiquitination"/>
    <property type="evidence" value="ECO:0007669"/>
    <property type="project" value="InterPro"/>
</dbReference>
<dbReference type="EMBL" id="KN832876">
    <property type="protein sequence ID" value="KIN01117.1"/>
    <property type="molecule type" value="Genomic_DNA"/>
</dbReference>
<dbReference type="AlphaFoldDB" id="A0A0C3HFQ0"/>
<dbReference type="GO" id="GO:0070530">
    <property type="term" value="F:K63-linked polyubiquitin modification-dependent protein binding"/>
    <property type="evidence" value="ECO:0007669"/>
    <property type="project" value="EnsemblFungi"/>
</dbReference>
<dbReference type="GO" id="GO:0008270">
    <property type="term" value="F:zinc ion binding"/>
    <property type="evidence" value="ECO:0007669"/>
    <property type="project" value="EnsemblFungi"/>
</dbReference>
<dbReference type="InParanoid" id="A0A0C3HFQ0"/>
<dbReference type="Gene3D" id="1.20.58.80">
    <property type="entry name" value="Phosphotransferase system, lactose/cellobiose-type IIA subunit"/>
    <property type="match status" value="1"/>
</dbReference>
<dbReference type="GO" id="GO:0120113">
    <property type="term" value="P:cytoplasm to vacuole targeting by the NVT pathway"/>
    <property type="evidence" value="ECO:0007669"/>
    <property type="project" value="EnsemblFungi"/>
</dbReference>
<gene>
    <name evidence="11" type="ORF">OIDMADRAFT_41764</name>
</gene>
<dbReference type="Pfam" id="PF08969">
    <property type="entry name" value="USP8_dimer"/>
    <property type="match status" value="1"/>
</dbReference>
<evidence type="ECO:0000256" key="7">
    <source>
        <dbReference type="ARBA" id="ARBA00022833"/>
    </source>
</evidence>
<dbReference type="GO" id="GO:0043328">
    <property type="term" value="P:protein transport to vacuole involved in ubiquitin-dependent protein catabolic process via the multivesicular body sorting pathway"/>
    <property type="evidence" value="ECO:0007669"/>
    <property type="project" value="EnsemblFungi"/>
</dbReference>
<evidence type="ECO:0000256" key="8">
    <source>
        <dbReference type="ARBA" id="ARBA00023049"/>
    </source>
</evidence>
<protein>
    <recommendedName>
        <fullName evidence="10">MPN domain-containing protein</fullName>
    </recommendedName>
</protein>
<keyword evidence="6" id="KW-0378">Hydrolase</keyword>
<dbReference type="PANTHER" id="PTHR12947:SF13">
    <property type="entry name" value="FI19924P1"/>
    <property type="match status" value="1"/>
</dbReference>
<dbReference type="GO" id="GO:0043130">
    <property type="term" value="F:ubiquitin binding"/>
    <property type="evidence" value="ECO:0007669"/>
    <property type="project" value="EnsemblFungi"/>
</dbReference>
<reference evidence="12" key="2">
    <citation type="submission" date="2015-01" db="EMBL/GenBank/DDBJ databases">
        <title>Evolutionary Origins and Diversification of the Mycorrhizal Mutualists.</title>
        <authorList>
            <consortium name="DOE Joint Genome Institute"/>
            <consortium name="Mycorrhizal Genomics Consortium"/>
            <person name="Kohler A."/>
            <person name="Kuo A."/>
            <person name="Nagy L.G."/>
            <person name="Floudas D."/>
            <person name="Copeland A."/>
            <person name="Barry K.W."/>
            <person name="Cichocki N."/>
            <person name="Veneault-Fourrey C."/>
            <person name="LaButti K."/>
            <person name="Lindquist E.A."/>
            <person name="Lipzen A."/>
            <person name="Lundell T."/>
            <person name="Morin E."/>
            <person name="Murat C."/>
            <person name="Riley R."/>
            <person name="Ohm R."/>
            <person name="Sun H."/>
            <person name="Tunlid A."/>
            <person name="Henrissat B."/>
            <person name="Grigoriev I.V."/>
            <person name="Hibbett D.S."/>
            <person name="Martin F."/>
        </authorList>
    </citation>
    <scope>NUCLEOTIDE SEQUENCE [LARGE SCALE GENOMIC DNA]</scope>
    <source>
        <strain evidence="12">Zn</strain>
    </source>
</reference>
<reference evidence="11 12" key="1">
    <citation type="submission" date="2014-04" db="EMBL/GenBank/DDBJ databases">
        <authorList>
            <consortium name="DOE Joint Genome Institute"/>
            <person name="Kuo A."/>
            <person name="Martino E."/>
            <person name="Perotto S."/>
            <person name="Kohler A."/>
            <person name="Nagy L.G."/>
            <person name="Floudas D."/>
            <person name="Copeland A."/>
            <person name="Barry K.W."/>
            <person name="Cichocki N."/>
            <person name="Veneault-Fourrey C."/>
            <person name="LaButti K."/>
            <person name="Lindquist E.A."/>
            <person name="Lipzen A."/>
            <person name="Lundell T."/>
            <person name="Morin E."/>
            <person name="Murat C."/>
            <person name="Sun H."/>
            <person name="Tunlid A."/>
            <person name="Henrissat B."/>
            <person name="Grigoriev I.V."/>
            <person name="Hibbett D.S."/>
            <person name="Martin F."/>
            <person name="Nordberg H.P."/>
            <person name="Cantor M.N."/>
            <person name="Hua S.X."/>
        </authorList>
    </citation>
    <scope>NUCLEOTIDE SEQUENCE [LARGE SCALE GENOMIC DNA]</scope>
    <source>
        <strain evidence="11 12">Zn</strain>
    </source>
</reference>
<evidence type="ECO:0000256" key="1">
    <source>
        <dbReference type="ARBA" id="ARBA00001947"/>
    </source>
</evidence>
<evidence type="ECO:0000256" key="3">
    <source>
        <dbReference type="ARBA" id="ARBA00022670"/>
    </source>
</evidence>
<dbReference type="SUPFAM" id="SSF140856">
    <property type="entry name" value="USP8 N-terminal domain-like"/>
    <property type="match status" value="1"/>
</dbReference>
<keyword evidence="8" id="KW-0482">Metalloprotease</keyword>
<dbReference type="MEROPS" id="M67.A14"/>
<feature type="domain" description="MPN" evidence="10">
    <location>
        <begin position="352"/>
        <end position="480"/>
    </location>
</feature>
<keyword evidence="3" id="KW-0645">Protease</keyword>
<dbReference type="HOGENOM" id="CLU_023304_4_0_1"/>
<dbReference type="FunFam" id="3.40.140.10:FF:000033">
    <property type="entry name" value="AMSH-like protease sst2"/>
    <property type="match status" value="1"/>
</dbReference>
<dbReference type="SMART" id="SM00232">
    <property type="entry name" value="JAB_MPN"/>
    <property type="match status" value="1"/>
</dbReference>
<organism evidence="11 12">
    <name type="scientific">Oidiodendron maius (strain Zn)</name>
    <dbReference type="NCBI Taxonomy" id="913774"/>
    <lineage>
        <taxon>Eukaryota</taxon>
        <taxon>Fungi</taxon>
        <taxon>Dikarya</taxon>
        <taxon>Ascomycota</taxon>
        <taxon>Pezizomycotina</taxon>
        <taxon>Leotiomycetes</taxon>
        <taxon>Leotiomycetes incertae sedis</taxon>
        <taxon>Myxotrichaceae</taxon>
        <taxon>Oidiodendron</taxon>
    </lineage>
</organism>
<dbReference type="InterPro" id="IPR037518">
    <property type="entry name" value="MPN"/>
</dbReference>
<dbReference type="OrthoDB" id="3640at2759"/>
<evidence type="ECO:0000256" key="5">
    <source>
        <dbReference type="ARBA" id="ARBA00022786"/>
    </source>
</evidence>
<dbReference type="SUPFAM" id="SSF102712">
    <property type="entry name" value="JAB1/MPN domain"/>
    <property type="match status" value="1"/>
</dbReference>
<evidence type="ECO:0000256" key="2">
    <source>
        <dbReference type="ARBA" id="ARBA00010981"/>
    </source>
</evidence>
<name>A0A0C3HFQ0_OIDMZ</name>
<dbReference type="CDD" id="cd08066">
    <property type="entry name" value="MPN_AMSH_like"/>
    <property type="match status" value="1"/>
</dbReference>
<keyword evidence="4" id="KW-0479">Metal-binding</keyword>
<keyword evidence="7" id="KW-0862">Zinc</keyword>
<comment type="similarity">
    <text evidence="2">Belongs to the peptidase M67C family.</text>
</comment>
<dbReference type="Gene3D" id="3.40.140.10">
    <property type="entry name" value="Cytidine Deaminase, domain 2"/>
    <property type="match status" value="1"/>
</dbReference>
<proteinExistence type="inferred from homology"/>
<dbReference type="InterPro" id="IPR015063">
    <property type="entry name" value="USP8_dimer"/>
</dbReference>
<dbReference type="PANTHER" id="PTHR12947">
    <property type="entry name" value="AMSH-LIKE PROTEASE"/>
    <property type="match status" value="1"/>
</dbReference>
<dbReference type="Pfam" id="PF01398">
    <property type="entry name" value="JAB"/>
    <property type="match status" value="1"/>
</dbReference>
<dbReference type="GO" id="GO:0016020">
    <property type="term" value="C:membrane"/>
    <property type="evidence" value="ECO:0007669"/>
    <property type="project" value="TreeGrafter"/>
</dbReference>
<dbReference type="STRING" id="913774.A0A0C3HFQ0"/>
<evidence type="ECO:0000313" key="11">
    <source>
        <dbReference type="EMBL" id="KIN01117.1"/>
    </source>
</evidence>